<name>A0A3D9IVG9_9BACL</name>
<keyword evidence="3" id="KW-0472">Membrane</keyword>
<dbReference type="Gene3D" id="3.40.109.10">
    <property type="entry name" value="NADH Oxidase"/>
    <property type="match status" value="1"/>
</dbReference>
<evidence type="ECO:0000313" key="5">
    <source>
        <dbReference type="EMBL" id="RED65818.1"/>
    </source>
</evidence>
<evidence type="ECO:0000256" key="2">
    <source>
        <dbReference type="ARBA" id="ARBA00023002"/>
    </source>
</evidence>
<gene>
    <name evidence="5" type="ORF">DFP95_101310</name>
</gene>
<accession>A0A3D9IVG9</accession>
<dbReference type="InterPro" id="IPR029479">
    <property type="entry name" value="Nitroreductase"/>
</dbReference>
<evidence type="ECO:0000256" key="3">
    <source>
        <dbReference type="SAM" id="Phobius"/>
    </source>
</evidence>
<organism evidence="5 6">
    <name type="scientific">Cohnella lupini</name>
    <dbReference type="NCBI Taxonomy" id="1294267"/>
    <lineage>
        <taxon>Bacteria</taxon>
        <taxon>Bacillati</taxon>
        <taxon>Bacillota</taxon>
        <taxon>Bacilli</taxon>
        <taxon>Bacillales</taxon>
        <taxon>Paenibacillaceae</taxon>
        <taxon>Cohnella</taxon>
    </lineage>
</organism>
<feature type="domain" description="Nitroreductase" evidence="4">
    <location>
        <begin position="201"/>
        <end position="251"/>
    </location>
</feature>
<dbReference type="Proteomes" id="UP000256869">
    <property type="component" value="Unassembled WGS sequence"/>
</dbReference>
<keyword evidence="6" id="KW-1185">Reference proteome</keyword>
<reference evidence="5 6" key="1">
    <citation type="submission" date="2018-07" db="EMBL/GenBank/DDBJ databases">
        <title>Genomic Encyclopedia of Type Strains, Phase III (KMG-III): the genomes of soil and plant-associated and newly described type strains.</title>
        <authorList>
            <person name="Whitman W."/>
        </authorList>
    </citation>
    <scope>NUCLEOTIDE SEQUENCE [LARGE SCALE GENOMIC DNA]</scope>
    <source>
        <strain evidence="5 6">CECT 8236</strain>
    </source>
</reference>
<dbReference type="AlphaFoldDB" id="A0A3D9IVG9"/>
<comment type="similarity">
    <text evidence="1">Belongs to the nitroreductase family.</text>
</comment>
<keyword evidence="3" id="KW-1133">Transmembrane helix</keyword>
<sequence length="366" mass="43365">MRNVIKKNAVKMFSEDRIDSVMIKFSKLKLVLNYYCIFIISKSKFITGVYYLFSGEFKREQYSVIIGKRVHMEDLMRKRNNYYLLRRNTHRIEKGLLMMPRKDIFATRFITETMNSFIFLLNQNDSEINNNPQFKWTFDVLDKYFKVTADNIIINKERERFNKMTTDLQPTEQKKYVPYKRDLNKQKVISINQFKELSEIRRSVRFFKQINVPRKKIDNAIEIGLLSPSACNRQPFRYQVFDDPVLVKKIGRIPSGTNGFYHNIPMLIAVIGDLSAYPNECDRHLIYIDAALSAMPFMYALEVQGLSSCPLNWPDIEEKEKELDKILSLDKYERVILFIAVGYPDEEAEVAYSMKRELKEMRTFNL</sequence>
<keyword evidence="2" id="KW-0560">Oxidoreductase</keyword>
<dbReference type="CDD" id="cd02062">
    <property type="entry name" value="Nitro_FMN_reductase"/>
    <property type="match status" value="1"/>
</dbReference>
<dbReference type="EMBL" id="QRDY01000001">
    <property type="protein sequence ID" value="RED65818.1"/>
    <property type="molecule type" value="Genomic_DNA"/>
</dbReference>
<evidence type="ECO:0000259" key="4">
    <source>
        <dbReference type="Pfam" id="PF00881"/>
    </source>
</evidence>
<comment type="caution">
    <text evidence="5">The sequence shown here is derived from an EMBL/GenBank/DDBJ whole genome shotgun (WGS) entry which is preliminary data.</text>
</comment>
<dbReference type="Pfam" id="PF00881">
    <property type="entry name" value="Nitroreductase"/>
    <property type="match status" value="2"/>
</dbReference>
<proteinExistence type="inferred from homology"/>
<evidence type="ECO:0000313" key="6">
    <source>
        <dbReference type="Proteomes" id="UP000256869"/>
    </source>
</evidence>
<dbReference type="PANTHER" id="PTHR43673">
    <property type="entry name" value="NAD(P)H NITROREDUCTASE YDGI-RELATED"/>
    <property type="match status" value="1"/>
</dbReference>
<dbReference type="GO" id="GO:0016491">
    <property type="term" value="F:oxidoreductase activity"/>
    <property type="evidence" value="ECO:0007669"/>
    <property type="project" value="UniProtKB-KW"/>
</dbReference>
<feature type="domain" description="Nitroreductase" evidence="4">
    <location>
        <begin position="256"/>
        <end position="343"/>
    </location>
</feature>
<dbReference type="InterPro" id="IPR000415">
    <property type="entry name" value="Nitroreductase-like"/>
</dbReference>
<dbReference type="RefSeq" id="WP_181907210.1">
    <property type="nucleotide sequence ID" value="NZ_QRDY01000001.1"/>
</dbReference>
<dbReference type="SUPFAM" id="SSF55469">
    <property type="entry name" value="FMN-dependent nitroreductase-like"/>
    <property type="match status" value="1"/>
</dbReference>
<protein>
    <submittedName>
        <fullName evidence="5">Nitroreductase</fullName>
    </submittedName>
</protein>
<dbReference type="PANTHER" id="PTHR43673:SF10">
    <property type="entry name" value="NADH DEHYDROGENASE_NAD(P)H NITROREDUCTASE XCC3605-RELATED"/>
    <property type="match status" value="1"/>
</dbReference>
<feature type="transmembrane region" description="Helical" evidence="3">
    <location>
        <begin position="32"/>
        <end position="53"/>
    </location>
</feature>
<evidence type="ECO:0000256" key="1">
    <source>
        <dbReference type="ARBA" id="ARBA00007118"/>
    </source>
</evidence>
<keyword evidence="3" id="KW-0812">Transmembrane</keyword>